<feature type="region of interest" description="Disordered" evidence="1">
    <location>
        <begin position="216"/>
        <end position="248"/>
    </location>
</feature>
<keyword evidence="3" id="KW-1185">Reference proteome</keyword>
<dbReference type="AlphaFoldDB" id="A0A9W7BUT1"/>
<dbReference type="InterPro" id="IPR011989">
    <property type="entry name" value="ARM-like"/>
</dbReference>
<evidence type="ECO:0000313" key="2">
    <source>
        <dbReference type="EMBL" id="GMH93999.1"/>
    </source>
</evidence>
<proteinExistence type="predicted"/>
<dbReference type="SUPFAM" id="SSF48371">
    <property type="entry name" value="ARM repeat"/>
    <property type="match status" value="1"/>
</dbReference>
<dbReference type="Proteomes" id="UP001165085">
    <property type="component" value="Unassembled WGS sequence"/>
</dbReference>
<dbReference type="PROSITE" id="PS50096">
    <property type="entry name" value="IQ"/>
    <property type="match status" value="1"/>
</dbReference>
<dbReference type="OrthoDB" id="10398174at2759"/>
<dbReference type="EMBL" id="BRXY01000426">
    <property type="protein sequence ID" value="GMH93999.1"/>
    <property type="molecule type" value="Genomic_DNA"/>
</dbReference>
<accession>A0A9W7BUT1</accession>
<dbReference type="InterPro" id="IPR016024">
    <property type="entry name" value="ARM-type_fold"/>
</dbReference>
<evidence type="ECO:0000256" key="1">
    <source>
        <dbReference type="SAM" id="MobiDB-lite"/>
    </source>
</evidence>
<comment type="caution">
    <text evidence="2">The sequence shown here is derived from an EMBL/GenBank/DDBJ whole genome shotgun (WGS) entry which is preliminary data.</text>
</comment>
<sequence length="493" mass="53749">MHRRGGGGPSGSTSLTEKTPFTVFADKFAIVAAKKDDWKAKLKLLETLPTSTSPHSLSPLIIPFQTLLMDPRSTLVKHAFASLQALCLQNPTTCGKLLESLTGTLIALFCQTVKVIQHLSLKASLSLCPIFPSTSISHLCSSASSVPQKSGRVLCLTVLLHVPLHLKLKPTICASVRRACSDPAQAVRMEGRKVLKRLDGEGWNVEVEERVRMVLRKEKERGGGGGRNSPRKGQGKKGEKGGNTSSSIGVDLHVSIQHSAAEQIQSSIRGVLARKSLGGSKLKQGLVFKEIKKRRQSCAHVLPKPLTPDRNSVGEDFETGPDMGVGSKKKEEGSFNFMRESLGQRRQSKESEVKVKAGSRVSRTSGTEKRGDINGLKNGQRKETTKGLPRPPPTVKNTAGVSSTGKGYNGVTSASLSKSVNYVGPSNFLTLHKISIDETMLTLKEEMNVLKGRDNITEEEYLEAAKVCIEQRKEILGGIWERLNEEIQKRKFK</sequence>
<dbReference type="Gene3D" id="1.25.10.10">
    <property type="entry name" value="Leucine-rich Repeat Variant"/>
    <property type="match status" value="1"/>
</dbReference>
<evidence type="ECO:0000313" key="3">
    <source>
        <dbReference type="Proteomes" id="UP001165085"/>
    </source>
</evidence>
<gene>
    <name evidence="2" type="ORF">TrST_g4042</name>
</gene>
<feature type="compositionally biased region" description="Polar residues" evidence="1">
    <location>
        <begin position="395"/>
        <end position="407"/>
    </location>
</feature>
<protein>
    <submittedName>
        <fullName evidence="2">Uncharacterized protein</fullName>
    </submittedName>
</protein>
<organism evidence="2 3">
    <name type="scientific">Triparma strigata</name>
    <dbReference type="NCBI Taxonomy" id="1606541"/>
    <lineage>
        <taxon>Eukaryota</taxon>
        <taxon>Sar</taxon>
        <taxon>Stramenopiles</taxon>
        <taxon>Ochrophyta</taxon>
        <taxon>Bolidophyceae</taxon>
        <taxon>Parmales</taxon>
        <taxon>Triparmaceae</taxon>
        <taxon>Triparma</taxon>
    </lineage>
</organism>
<feature type="region of interest" description="Disordered" evidence="1">
    <location>
        <begin position="302"/>
        <end position="407"/>
    </location>
</feature>
<name>A0A9W7BUT1_9STRA</name>
<reference evidence="3" key="1">
    <citation type="journal article" date="2023" name="Commun. Biol.">
        <title>Genome analysis of Parmales, the sister group of diatoms, reveals the evolutionary specialization of diatoms from phago-mixotrophs to photoautotrophs.</title>
        <authorList>
            <person name="Ban H."/>
            <person name="Sato S."/>
            <person name="Yoshikawa S."/>
            <person name="Yamada K."/>
            <person name="Nakamura Y."/>
            <person name="Ichinomiya M."/>
            <person name="Sato N."/>
            <person name="Blanc-Mathieu R."/>
            <person name="Endo H."/>
            <person name="Kuwata A."/>
            <person name="Ogata H."/>
        </authorList>
    </citation>
    <scope>NUCLEOTIDE SEQUENCE [LARGE SCALE GENOMIC DNA]</scope>
    <source>
        <strain evidence="3">NIES 3701</strain>
    </source>
</reference>